<keyword evidence="1" id="KW-0812">Transmembrane</keyword>
<dbReference type="eggNOG" id="ENOG5033HPZ">
    <property type="taxonomic scope" value="Bacteria"/>
</dbReference>
<keyword evidence="1" id="KW-1133">Transmembrane helix</keyword>
<dbReference type="Proteomes" id="UP000005798">
    <property type="component" value="Unassembled WGS sequence"/>
</dbReference>
<organism evidence="2 3">
    <name type="scientific">Thomasclavelia ramosa DSM 1402</name>
    <dbReference type="NCBI Taxonomy" id="445974"/>
    <lineage>
        <taxon>Bacteria</taxon>
        <taxon>Bacillati</taxon>
        <taxon>Bacillota</taxon>
        <taxon>Erysipelotrichia</taxon>
        <taxon>Erysipelotrichales</taxon>
        <taxon>Coprobacillaceae</taxon>
        <taxon>Thomasclavelia</taxon>
    </lineage>
</organism>
<gene>
    <name evidence="2" type="ORF">CLORAM_02491</name>
</gene>
<protein>
    <recommendedName>
        <fullName evidence="4">Type II secretion system protein</fullName>
    </recommendedName>
</protein>
<dbReference type="HOGENOM" id="CLU_1999964_0_0_9"/>
<reference evidence="2" key="1">
    <citation type="submission" date="2007-11" db="EMBL/GenBank/DDBJ databases">
        <authorList>
            <person name="Fulton L."/>
            <person name="Clifton S."/>
            <person name="Fulton B."/>
            <person name="Xu J."/>
            <person name="Minx P."/>
            <person name="Pepin K.H."/>
            <person name="Johnson M."/>
            <person name="Thiruvilangam P."/>
            <person name="Bhonagiri V."/>
            <person name="Nash W.E."/>
            <person name="Mardis E.R."/>
            <person name="Wilson R.K."/>
        </authorList>
    </citation>
    <scope>NUCLEOTIDE SEQUENCE [LARGE SCALE GENOMIC DNA]</scope>
    <source>
        <strain evidence="2">DSM 1402</strain>
    </source>
</reference>
<evidence type="ECO:0008006" key="4">
    <source>
        <dbReference type="Google" id="ProtNLM"/>
    </source>
</evidence>
<name>B0N7A8_9FIRM</name>
<sequence length="129" mass="15333">MKKMKLKQYCNNRGTILQVVLVIFIVLILNISLVFNNIIENSRSLERIRELDRARLLEITILRYYKETILNDLLFSDEISIDDYFINYTVDDMGSYYYIVTTIKQNDSSYSFNLEINIETLVISSFDYQ</sequence>
<dbReference type="EMBL" id="ABFX02000008">
    <property type="protein sequence ID" value="EDS17696.1"/>
    <property type="molecule type" value="Genomic_DNA"/>
</dbReference>
<evidence type="ECO:0000256" key="1">
    <source>
        <dbReference type="SAM" id="Phobius"/>
    </source>
</evidence>
<accession>B0N7A8</accession>
<proteinExistence type="predicted"/>
<dbReference type="AlphaFoldDB" id="B0N7A8"/>
<reference evidence="2" key="2">
    <citation type="submission" date="2014-06" db="EMBL/GenBank/DDBJ databases">
        <title>Draft genome sequence of Clostridium ramosum(DSM 1402).</title>
        <authorList>
            <person name="Sudarsanam P."/>
            <person name="Ley R."/>
            <person name="Guruge J."/>
            <person name="Turnbaugh P.J."/>
            <person name="Mahowald M."/>
            <person name="Liep D."/>
            <person name="Gordon J."/>
        </authorList>
    </citation>
    <scope>NUCLEOTIDE SEQUENCE</scope>
    <source>
        <strain evidence="2">DSM 1402</strain>
    </source>
</reference>
<feature type="transmembrane region" description="Helical" evidence="1">
    <location>
        <begin position="16"/>
        <end position="39"/>
    </location>
</feature>
<evidence type="ECO:0000313" key="3">
    <source>
        <dbReference type="Proteomes" id="UP000005798"/>
    </source>
</evidence>
<comment type="caution">
    <text evidence="2">The sequence shown here is derived from an EMBL/GenBank/DDBJ whole genome shotgun (WGS) entry which is preliminary data.</text>
</comment>
<keyword evidence="3" id="KW-1185">Reference proteome</keyword>
<keyword evidence="1" id="KW-0472">Membrane</keyword>
<evidence type="ECO:0000313" key="2">
    <source>
        <dbReference type="EMBL" id="EDS17696.1"/>
    </source>
</evidence>